<dbReference type="CDD" id="cd16651">
    <property type="entry name" value="SPL-RING_NSE2"/>
    <property type="match status" value="1"/>
</dbReference>
<evidence type="ECO:0000256" key="7">
    <source>
        <dbReference type="ARBA" id="ARBA00022786"/>
    </source>
</evidence>
<evidence type="ECO:0000256" key="3">
    <source>
        <dbReference type="ARBA" id="ARBA00008212"/>
    </source>
</evidence>
<keyword evidence="6 10" id="KW-0863">Zinc-finger</keyword>
<keyword evidence="4" id="KW-0808">Transferase</keyword>
<dbReference type="Gene3D" id="3.30.40.10">
    <property type="entry name" value="Zinc/RING finger domain, C3HC4 (zinc finger)"/>
    <property type="match status" value="1"/>
</dbReference>
<dbReference type="GO" id="GO:0000724">
    <property type="term" value="P:double-strand break repair via homologous recombination"/>
    <property type="evidence" value="ECO:0007669"/>
    <property type="project" value="InterPro"/>
</dbReference>
<dbReference type="RefSeq" id="XP_007294387.1">
    <property type="nucleotide sequence ID" value="XM_007294325.1"/>
</dbReference>
<dbReference type="GO" id="GO:0005634">
    <property type="term" value="C:nucleus"/>
    <property type="evidence" value="ECO:0007669"/>
    <property type="project" value="UniProtKB-SubCell"/>
</dbReference>
<comment type="similarity">
    <text evidence="3">Belongs to the NSE2 family.</text>
</comment>
<dbReference type="PANTHER" id="PTHR21330">
    <property type="entry name" value="E3 SUMO-PROTEIN LIGASE NSE2"/>
    <property type="match status" value="1"/>
</dbReference>
<keyword evidence="5" id="KW-0479">Metal-binding</keyword>
<name>K1WSC2_MARBU</name>
<keyword evidence="8" id="KW-0862">Zinc</keyword>
<feature type="region of interest" description="Disordered" evidence="11">
    <location>
        <begin position="181"/>
        <end position="212"/>
    </location>
</feature>
<sequence>MSNRRLVNRARANEPASHASSHRQPRASETPARQQQARQLELPPYEPPACPLSADAQQKLRDLQNPHVYAKYKSHIVGAIKVLTNATADVNDRYAVRKRALEINKGKRQRDGVPDENRTEDEKSNAMWTKQLGKKAPEETERAEAAVRELIDYGDELAMQEGIVKDVSMKIASAAVPRPVASRIPRPPVGGHDENEDEEDEPEREIRAEEVENVSAVELLRKAKEDYANNYNSKSKTSRYASHNEYIGFKASVHDAQTQDSGAPAPPASTWFPDEAPASGAGSRRRRNNLTDNTDNGDESDDDVVIASASEILKCPLTLRYFEEPYSNKKCKHTFEKQPILEYHRNNAIQFRGTEKIVKCPQTGCDVMLALSDFRDDPAIMRKVQRAQRRELADAQDDDDGGPRGTQSNRPEQIDDDEDDDDGAVDIDEED</sequence>
<feature type="compositionally biased region" description="Basic and acidic residues" evidence="11">
    <location>
        <begin position="106"/>
        <end position="124"/>
    </location>
</feature>
<feature type="region of interest" description="Disordered" evidence="11">
    <location>
        <begin position="386"/>
        <end position="431"/>
    </location>
</feature>
<dbReference type="PANTHER" id="PTHR21330:SF1">
    <property type="entry name" value="E3 SUMO-PROTEIN LIGASE NSE2"/>
    <property type="match status" value="1"/>
</dbReference>
<evidence type="ECO:0000256" key="9">
    <source>
        <dbReference type="ARBA" id="ARBA00023242"/>
    </source>
</evidence>
<protein>
    <recommendedName>
        <fullName evidence="12">SP-RING-type domain-containing protein</fullName>
    </recommendedName>
</protein>
<dbReference type="AlphaFoldDB" id="K1WSC2"/>
<dbReference type="SUPFAM" id="SSF57850">
    <property type="entry name" value="RING/U-box"/>
    <property type="match status" value="1"/>
</dbReference>
<dbReference type="eggNOG" id="KOG2979">
    <property type="taxonomic scope" value="Eukaryota"/>
</dbReference>
<feature type="compositionally biased region" description="Acidic residues" evidence="11">
    <location>
        <begin position="194"/>
        <end position="203"/>
    </location>
</feature>
<dbReference type="Proteomes" id="UP000006753">
    <property type="component" value="Unassembled WGS sequence"/>
</dbReference>
<comment type="subcellular location">
    <subcellularLocation>
        <location evidence="1">Nucleus</location>
    </subcellularLocation>
</comment>
<dbReference type="STRING" id="1072389.K1WSC2"/>
<dbReference type="GO" id="GO:0030915">
    <property type="term" value="C:Smc5-Smc6 complex"/>
    <property type="evidence" value="ECO:0007669"/>
    <property type="project" value="InterPro"/>
</dbReference>
<feature type="region of interest" description="Disordered" evidence="11">
    <location>
        <begin position="106"/>
        <end position="127"/>
    </location>
</feature>
<evidence type="ECO:0000313" key="13">
    <source>
        <dbReference type="EMBL" id="EKD15282.1"/>
    </source>
</evidence>
<dbReference type="GO" id="GO:0061665">
    <property type="term" value="F:SUMO ligase activity"/>
    <property type="evidence" value="ECO:0007669"/>
    <property type="project" value="TreeGrafter"/>
</dbReference>
<dbReference type="GO" id="GO:0016925">
    <property type="term" value="P:protein sumoylation"/>
    <property type="evidence" value="ECO:0007669"/>
    <property type="project" value="UniProtKB-UniPathway"/>
</dbReference>
<proteinExistence type="inferred from homology"/>
<evidence type="ECO:0000256" key="4">
    <source>
        <dbReference type="ARBA" id="ARBA00022679"/>
    </source>
</evidence>
<comment type="pathway">
    <text evidence="2">Protein modification; protein sumoylation.</text>
</comment>
<dbReference type="PROSITE" id="PS51044">
    <property type="entry name" value="ZF_SP_RING"/>
    <property type="match status" value="1"/>
</dbReference>
<evidence type="ECO:0000313" key="14">
    <source>
        <dbReference type="Proteomes" id="UP000006753"/>
    </source>
</evidence>
<dbReference type="Pfam" id="PF11789">
    <property type="entry name" value="zf-Nse"/>
    <property type="match status" value="1"/>
</dbReference>
<evidence type="ECO:0000256" key="8">
    <source>
        <dbReference type="ARBA" id="ARBA00022833"/>
    </source>
</evidence>
<dbReference type="GO" id="GO:0008270">
    <property type="term" value="F:zinc ion binding"/>
    <property type="evidence" value="ECO:0007669"/>
    <property type="project" value="UniProtKB-KW"/>
</dbReference>
<dbReference type="OrthoDB" id="26899at2759"/>
<dbReference type="InterPro" id="IPR004181">
    <property type="entry name" value="Znf_MIZ"/>
</dbReference>
<evidence type="ECO:0000256" key="5">
    <source>
        <dbReference type="ARBA" id="ARBA00022723"/>
    </source>
</evidence>
<feature type="compositionally biased region" description="Acidic residues" evidence="11">
    <location>
        <begin position="414"/>
        <end position="431"/>
    </location>
</feature>
<feature type="region of interest" description="Disordered" evidence="11">
    <location>
        <begin position="1"/>
        <end position="52"/>
    </location>
</feature>
<dbReference type="EMBL" id="JH921442">
    <property type="protein sequence ID" value="EKD15282.1"/>
    <property type="molecule type" value="Genomic_DNA"/>
</dbReference>
<evidence type="ECO:0000256" key="6">
    <source>
        <dbReference type="ARBA" id="ARBA00022771"/>
    </source>
</evidence>
<feature type="domain" description="SP-RING-type" evidence="12">
    <location>
        <begin position="300"/>
        <end position="389"/>
    </location>
</feature>
<dbReference type="GeneID" id="18762433"/>
<evidence type="ECO:0000259" key="12">
    <source>
        <dbReference type="PROSITE" id="PS51044"/>
    </source>
</evidence>
<evidence type="ECO:0000256" key="10">
    <source>
        <dbReference type="PROSITE-ProRule" id="PRU00452"/>
    </source>
</evidence>
<keyword evidence="7" id="KW-0833">Ubl conjugation pathway</keyword>
<evidence type="ECO:0000256" key="11">
    <source>
        <dbReference type="SAM" id="MobiDB-lite"/>
    </source>
</evidence>
<dbReference type="UniPathway" id="UPA00886"/>
<reference evidence="13 14" key="1">
    <citation type="journal article" date="2012" name="BMC Genomics">
        <title>Sequencing the genome of Marssonina brunnea reveals fungus-poplar co-evolution.</title>
        <authorList>
            <person name="Zhu S."/>
            <person name="Cao Y.-Z."/>
            <person name="Jiang C."/>
            <person name="Tan B.-Y."/>
            <person name="Wang Z."/>
            <person name="Feng S."/>
            <person name="Zhang L."/>
            <person name="Su X.-H."/>
            <person name="Brejova B."/>
            <person name="Vinar T."/>
            <person name="Xu M."/>
            <person name="Wang M.-X."/>
            <person name="Zhang S.-G."/>
            <person name="Huang M.-R."/>
            <person name="Wu R."/>
            <person name="Zhou Y."/>
        </authorList>
    </citation>
    <scope>NUCLEOTIDE SEQUENCE [LARGE SCALE GENOMIC DNA]</scope>
    <source>
        <strain evidence="13 14">MB_m1</strain>
    </source>
</reference>
<evidence type="ECO:0000256" key="2">
    <source>
        <dbReference type="ARBA" id="ARBA00004718"/>
    </source>
</evidence>
<dbReference type="InterPro" id="IPR026846">
    <property type="entry name" value="Nse2(Mms21)"/>
</dbReference>
<dbReference type="KEGG" id="mbe:MBM_06498"/>
<organism evidence="13 14">
    <name type="scientific">Marssonina brunnea f. sp. multigermtubi (strain MB_m1)</name>
    <name type="common">Marssonina leaf spot fungus</name>
    <dbReference type="NCBI Taxonomy" id="1072389"/>
    <lineage>
        <taxon>Eukaryota</taxon>
        <taxon>Fungi</taxon>
        <taxon>Dikarya</taxon>
        <taxon>Ascomycota</taxon>
        <taxon>Pezizomycotina</taxon>
        <taxon>Leotiomycetes</taxon>
        <taxon>Helotiales</taxon>
        <taxon>Drepanopezizaceae</taxon>
        <taxon>Drepanopeziza</taxon>
    </lineage>
</organism>
<keyword evidence="14" id="KW-1185">Reference proteome</keyword>
<accession>K1WSC2</accession>
<gene>
    <name evidence="13" type="ORF">MBM_06498</name>
</gene>
<keyword evidence="9" id="KW-0539">Nucleus</keyword>
<dbReference type="InterPro" id="IPR013083">
    <property type="entry name" value="Znf_RING/FYVE/PHD"/>
</dbReference>
<feature type="region of interest" description="Disordered" evidence="11">
    <location>
        <begin position="256"/>
        <end position="302"/>
    </location>
</feature>
<dbReference type="OMA" id="TWFSHLE"/>
<dbReference type="InParanoid" id="K1WSC2"/>
<dbReference type="HOGENOM" id="CLU_028753_0_0_1"/>
<evidence type="ECO:0000256" key="1">
    <source>
        <dbReference type="ARBA" id="ARBA00004123"/>
    </source>
</evidence>